<accession>A0AAN3TUK9</accession>
<gene>
    <name evidence="1" type="ORF">GTP92_25280</name>
</gene>
<reference evidence="1" key="1">
    <citation type="submission" date="2020-01" db="EMBL/GenBank/DDBJ databases">
        <authorList>
            <consortium name="GenomeTrakr network: Whole genome sequencing for foodborne pathogen traceback"/>
        </authorList>
    </citation>
    <scope>NUCLEOTIDE SEQUENCE</scope>
    <source>
        <strain evidence="1">PSU-2311</strain>
    </source>
</reference>
<protein>
    <recommendedName>
        <fullName evidence="3">YhaC family protein</fullName>
    </recommendedName>
</protein>
<dbReference type="Proteomes" id="UP000600030">
    <property type="component" value="Unassembled WGS sequence"/>
</dbReference>
<evidence type="ECO:0000313" key="2">
    <source>
        <dbReference type="Proteomes" id="UP000600030"/>
    </source>
</evidence>
<feature type="non-terminal residue" evidence="1">
    <location>
        <position position="323"/>
    </location>
</feature>
<proteinExistence type="predicted"/>
<evidence type="ECO:0008006" key="3">
    <source>
        <dbReference type="Google" id="ProtNLM"/>
    </source>
</evidence>
<sequence length="323" mass="36710">MFPVSSIGNDLGNDLVRIKMNDIPEPPIINDLKALAPGVVKLKQTSNQMLTLICALQPGGTCIIDGDFQQELAYLKNVILYNDSSLRIDFLGYNAQITQRSDNTCKLIICEPLNNIKISADIMNTNCSLEEIYNEIRRLNVIFSSGAGDVIDLSYLDLHNVDLTGYDFSNKHMAYATLDPFTLFTTKFTKTNMYNINFMRSTHNGTISWNSLLKITPALTSISDDYSREKINFVESCLNELGDLTEDQLKIMRYAIIKSIPTANITDKLEKELTKSIYKNSSKINNYLSKVKLPEMKNFSLEKAYDYIDKIIEEYDCVKKNDY</sequence>
<name>A0AAN3TUK9_ECOLX</name>
<dbReference type="EMBL" id="AAXDPX010000075">
    <property type="protein sequence ID" value="EGO6681563.1"/>
    <property type="molecule type" value="Genomic_DNA"/>
</dbReference>
<dbReference type="SUPFAM" id="SSF141571">
    <property type="entry name" value="Pentapeptide repeat-like"/>
    <property type="match status" value="1"/>
</dbReference>
<dbReference type="AlphaFoldDB" id="A0AAN3TUK9"/>
<evidence type="ECO:0000313" key="1">
    <source>
        <dbReference type="EMBL" id="EGO6681563.1"/>
    </source>
</evidence>
<comment type="caution">
    <text evidence="1">The sequence shown here is derived from an EMBL/GenBank/DDBJ whole genome shotgun (WGS) entry which is preliminary data.</text>
</comment>
<organism evidence="1 2">
    <name type="scientific">Escherichia coli</name>
    <dbReference type="NCBI Taxonomy" id="562"/>
    <lineage>
        <taxon>Bacteria</taxon>
        <taxon>Pseudomonadati</taxon>
        <taxon>Pseudomonadota</taxon>
        <taxon>Gammaproteobacteria</taxon>
        <taxon>Enterobacterales</taxon>
        <taxon>Enterobacteriaceae</taxon>
        <taxon>Escherichia</taxon>
    </lineage>
</organism>